<organism evidence="9 10">
    <name type="scientific">Gehongia tenuis</name>
    <dbReference type="NCBI Taxonomy" id="2763655"/>
    <lineage>
        <taxon>Bacteria</taxon>
        <taxon>Bacillati</taxon>
        <taxon>Bacillota</taxon>
        <taxon>Clostridia</taxon>
        <taxon>Christensenellales</taxon>
        <taxon>Christensenellaceae</taxon>
        <taxon>Gehongia</taxon>
    </lineage>
</organism>
<dbReference type="PRINTS" id="PR00599">
    <property type="entry name" value="MAPEPTIDASE"/>
</dbReference>
<evidence type="ECO:0000256" key="2">
    <source>
        <dbReference type="ARBA" id="ARBA00022438"/>
    </source>
</evidence>
<dbReference type="PANTHER" id="PTHR43330:SF27">
    <property type="entry name" value="METHIONINE AMINOPEPTIDASE"/>
    <property type="match status" value="1"/>
</dbReference>
<feature type="binding site" evidence="6">
    <location>
        <position position="105"/>
    </location>
    <ligand>
        <name>a divalent metal cation</name>
        <dbReference type="ChEBI" id="CHEBI:60240"/>
        <label>1</label>
    </ligand>
</feature>
<evidence type="ECO:0000313" key="9">
    <source>
        <dbReference type="EMBL" id="MBC8531588.1"/>
    </source>
</evidence>
<dbReference type="CDD" id="cd01086">
    <property type="entry name" value="MetAP1"/>
    <property type="match status" value="1"/>
</dbReference>
<name>A0A926HPV0_9FIRM</name>
<dbReference type="Gene3D" id="3.90.230.10">
    <property type="entry name" value="Creatinase/methionine aminopeptidase superfamily"/>
    <property type="match status" value="1"/>
</dbReference>
<feature type="binding site" evidence="6">
    <location>
        <position position="77"/>
    </location>
    <ligand>
        <name>substrate</name>
    </ligand>
</feature>
<feature type="binding site" evidence="6">
    <location>
        <position position="168"/>
    </location>
    <ligand>
        <name>a divalent metal cation</name>
        <dbReference type="ChEBI" id="CHEBI:60240"/>
        <label>2</label>
        <note>catalytic</note>
    </ligand>
</feature>
<reference evidence="9" key="1">
    <citation type="submission" date="2020-08" db="EMBL/GenBank/DDBJ databases">
        <title>Genome public.</title>
        <authorList>
            <person name="Liu C."/>
            <person name="Sun Q."/>
        </authorList>
    </citation>
    <scope>NUCLEOTIDE SEQUENCE</scope>
    <source>
        <strain evidence="9">NSJ-53</strain>
    </source>
</reference>
<feature type="binding site" evidence="6">
    <location>
        <position position="105"/>
    </location>
    <ligand>
        <name>a divalent metal cation</name>
        <dbReference type="ChEBI" id="CHEBI:60240"/>
        <label>2</label>
        <note>catalytic</note>
    </ligand>
</feature>
<dbReference type="GO" id="GO:0070006">
    <property type="term" value="F:metalloaminopeptidase activity"/>
    <property type="evidence" value="ECO:0007669"/>
    <property type="project" value="UniProtKB-UniRule"/>
</dbReference>
<comment type="function">
    <text evidence="1 6">Removes the N-terminal methionine from nascent proteins. The N-terminal methionine is often cleaved when the second residue in the primary sequence is small and uncharged (Met-Ala-, Cys, Gly, Pro, Ser, Thr, or Val). Requires deformylation of the N(alpha)-formylated initiator methionine before it can be hydrolyzed.</text>
</comment>
<dbReference type="HAMAP" id="MF_01974">
    <property type="entry name" value="MetAP_1"/>
    <property type="match status" value="1"/>
</dbReference>
<keyword evidence="10" id="KW-1185">Reference proteome</keyword>
<evidence type="ECO:0000256" key="4">
    <source>
        <dbReference type="ARBA" id="ARBA00022723"/>
    </source>
</evidence>
<comment type="subunit">
    <text evidence="6">Monomer.</text>
</comment>
<dbReference type="PANTHER" id="PTHR43330">
    <property type="entry name" value="METHIONINE AMINOPEPTIDASE"/>
    <property type="match status" value="1"/>
</dbReference>
<feature type="binding site" evidence="6">
    <location>
        <position position="232"/>
    </location>
    <ligand>
        <name>a divalent metal cation</name>
        <dbReference type="ChEBI" id="CHEBI:60240"/>
        <label>1</label>
    </ligand>
</feature>
<gene>
    <name evidence="6 9" type="primary">map</name>
    <name evidence="9" type="ORF">H8696_06960</name>
</gene>
<dbReference type="InterPro" id="IPR036005">
    <property type="entry name" value="Creatinase/aminopeptidase-like"/>
</dbReference>
<feature type="domain" description="Peptidase M24" evidence="8">
    <location>
        <begin position="12"/>
        <end position="239"/>
    </location>
</feature>
<comment type="cofactor">
    <cofactor evidence="6">
        <name>Co(2+)</name>
        <dbReference type="ChEBI" id="CHEBI:48828"/>
    </cofactor>
    <cofactor evidence="6">
        <name>Zn(2+)</name>
        <dbReference type="ChEBI" id="CHEBI:29105"/>
    </cofactor>
    <cofactor evidence="6">
        <name>Mn(2+)</name>
        <dbReference type="ChEBI" id="CHEBI:29035"/>
    </cofactor>
    <cofactor evidence="6">
        <name>Fe(2+)</name>
        <dbReference type="ChEBI" id="CHEBI:29033"/>
    </cofactor>
    <text evidence="6">Binds 2 divalent metal cations per subunit. Has a high-affinity and a low affinity metal-binding site. The true nature of the physiological cofactor is under debate. The enzyme is active with cobalt, zinc, manganese or divalent iron ions. Most likely, methionine aminopeptidases function as mononuclear Fe(2+)-metalloproteases under physiological conditions, and the catalytically relevant metal-binding site has been assigned to the histidine-containing high-affinity site.</text>
</comment>
<feature type="binding site" evidence="6">
    <location>
        <position position="94"/>
    </location>
    <ligand>
        <name>a divalent metal cation</name>
        <dbReference type="ChEBI" id="CHEBI:60240"/>
        <label>1</label>
    </ligand>
</feature>
<dbReference type="InterPro" id="IPR000994">
    <property type="entry name" value="Pept_M24"/>
</dbReference>
<keyword evidence="5 6" id="KW-0378">Hydrolase</keyword>
<feature type="binding site" evidence="6">
    <location>
        <position position="201"/>
    </location>
    <ligand>
        <name>a divalent metal cation</name>
        <dbReference type="ChEBI" id="CHEBI:60240"/>
        <label>2</label>
        <note>catalytic</note>
    </ligand>
</feature>
<keyword evidence="4 6" id="KW-0479">Metal-binding</keyword>
<dbReference type="NCBIfam" id="TIGR00500">
    <property type="entry name" value="met_pdase_I"/>
    <property type="match status" value="1"/>
</dbReference>
<proteinExistence type="inferred from homology"/>
<sequence>MITLKTDQEIAWMREAGRVVAGALEAVRQAIRPGVTTAELDRIGETYILSHGARPSFKGYQGFPAALCVSVNDEIVHGIPGDRMLEEGDMVSLDVGAELHGYHGDAARTYGVGEVDAATQQLMRVTEECFWKGIEQARVGSRLSDVSHAIQVHAESFGYSVPREITGHGIGRNLHEDPTVPNYGRAGHGERLKAGMTLAVEPMIAAGRRHIEVLDNDWTIVTVDQSRSAHYENTILITEGDPVILTAP</sequence>
<evidence type="ECO:0000256" key="1">
    <source>
        <dbReference type="ARBA" id="ARBA00002521"/>
    </source>
</evidence>
<dbReference type="SUPFAM" id="SSF55920">
    <property type="entry name" value="Creatinase/aminopeptidase"/>
    <property type="match status" value="1"/>
</dbReference>
<evidence type="ECO:0000259" key="8">
    <source>
        <dbReference type="Pfam" id="PF00557"/>
    </source>
</evidence>
<evidence type="ECO:0000256" key="5">
    <source>
        <dbReference type="ARBA" id="ARBA00022801"/>
    </source>
</evidence>
<evidence type="ECO:0000256" key="7">
    <source>
        <dbReference type="RuleBase" id="RU003653"/>
    </source>
</evidence>
<dbReference type="RefSeq" id="WP_249316209.1">
    <property type="nucleotide sequence ID" value="NZ_JACRSR010000002.1"/>
</dbReference>
<evidence type="ECO:0000256" key="3">
    <source>
        <dbReference type="ARBA" id="ARBA00022670"/>
    </source>
</evidence>
<comment type="similarity">
    <text evidence="6">Belongs to the peptidase M24A family. Methionine aminopeptidase type 1 subfamily.</text>
</comment>
<comment type="catalytic activity">
    <reaction evidence="6 7">
        <text>Release of N-terminal amino acids, preferentially methionine, from peptides and arylamides.</text>
        <dbReference type="EC" id="3.4.11.18"/>
    </reaction>
</comment>
<dbReference type="EC" id="3.4.11.18" evidence="6 7"/>
<feature type="binding site" evidence="6">
    <location>
        <position position="232"/>
    </location>
    <ligand>
        <name>a divalent metal cation</name>
        <dbReference type="ChEBI" id="CHEBI:60240"/>
        <label>2</label>
        <note>catalytic</note>
    </ligand>
</feature>
<dbReference type="GO" id="GO:0004239">
    <property type="term" value="F:initiator methionyl aminopeptidase activity"/>
    <property type="evidence" value="ECO:0007669"/>
    <property type="project" value="UniProtKB-UniRule"/>
</dbReference>
<dbReference type="GO" id="GO:0046872">
    <property type="term" value="F:metal ion binding"/>
    <property type="evidence" value="ECO:0007669"/>
    <property type="project" value="UniProtKB-UniRule"/>
</dbReference>
<feature type="binding site" evidence="6">
    <location>
        <position position="175"/>
    </location>
    <ligand>
        <name>substrate</name>
    </ligand>
</feature>
<protein>
    <recommendedName>
        <fullName evidence="6 7">Methionine aminopeptidase</fullName>
        <shortName evidence="6">MAP</shortName>
        <shortName evidence="6">MetAP</shortName>
        <ecNumber evidence="6 7">3.4.11.18</ecNumber>
    </recommendedName>
    <alternativeName>
        <fullName evidence="6">Peptidase M</fullName>
    </alternativeName>
</protein>
<keyword evidence="2 6" id="KW-0031">Aminopeptidase</keyword>
<comment type="caution">
    <text evidence="9">The sequence shown here is derived from an EMBL/GenBank/DDBJ whole genome shotgun (WGS) entry which is preliminary data.</text>
</comment>
<dbReference type="GO" id="GO:0006508">
    <property type="term" value="P:proteolysis"/>
    <property type="evidence" value="ECO:0007669"/>
    <property type="project" value="UniProtKB-KW"/>
</dbReference>
<accession>A0A926HPV0</accession>
<dbReference type="Pfam" id="PF00557">
    <property type="entry name" value="Peptidase_M24"/>
    <property type="match status" value="1"/>
</dbReference>
<dbReference type="InterPro" id="IPR001714">
    <property type="entry name" value="Pept_M24_MAP"/>
</dbReference>
<dbReference type="Proteomes" id="UP000623172">
    <property type="component" value="Unassembled WGS sequence"/>
</dbReference>
<keyword evidence="3 6" id="KW-0645">Protease</keyword>
<dbReference type="AlphaFoldDB" id="A0A926HPV0"/>
<dbReference type="GO" id="GO:0005829">
    <property type="term" value="C:cytosol"/>
    <property type="evidence" value="ECO:0007669"/>
    <property type="project" value="TreeGrafter"/>
</dbReference>
<evidence type="ECO:0000313" key="10">
    <source>
        <dbReference type="Proteomes" id="UP000623172"/>
    </source>
</evidence>
<evidence type="ECO:0000256" key="6">
    <source>
        <dbReference type="HAMAP-Rule" id="MF_01974"/>
    </source>
</evidence>
<dbReference type="InterPro" id="IPR002467">
    <property type="entry name" value="Pept_M24A_MAP1"/>
</dbReference>
<dbReference type="EMBL" id="JACRSR010000002">
    <property type="protein sequence ID" value="MBC8531588.1"/>
    <property type="molecule type" value="Genomic_DNA"/>
</dbReference>